<evidence type="ECO:0000313" key="5">
    <source>
        <dbReference type="Proteomes" id="UP000503251"/>
    </source>
</evidence>
<reference evidence="2 5" key="2">
    <citation type="submission" date="2019-04" db="EMBL/GenBank/DDBJ databases">
        <title>Isolation and culture of sulfate reducing bacteria from the cold seep of the South China Sea.</title>
        <authorList>
            <person name="Sun C."/>
            <person name="Liu R."/>
        </authorList>
    </citation>
    <scope>NUCLEOTIDE SEQUENCE [LARGE SCALE GENOMIC DNA]</scope>
    <source>
        <strain evidence="2 5">CS1</strain>
    </source>
</reference>
<name>A0A6P1ZE30_9BACT</name>
<keyword evidence="1" id="KW-1133">Transmembrane helix</keyword>
<dbReference type="Proteomes" id="UP000503251">
    <property type="component" value="Chromosome"/>
</dbReference>
<reference evidence="3 4" key="1">
    <citation type="submission" date="2018-06" db="EMBL/GenBank/DDBJ databases">
        <title>Complete genome of Desulfovibrio marinus P48SEP.</title>
        <authorList>
            <person name="Crispim J.S."/>
            <person name="Vidigal P.M.P."/>
            <person name="Silva L.C.F."/>
            <person name="Araujo L.C."/>
            <person name="Laguardia C.N."/>
            <person name="Dias R.S."/>
            <person name="Sousa M.P."/>
            <person name="Paula S.O."/>
            <person name="Silva C."/>
        </authorList>
    </citation>
    <scope>NUCLEOTIDE SEQUENCE [LARGE SCALE GENOMIC DNA]</scope>
    <source>
        <strain evidence="3 4">P48SEP</strain>
    </source>
</reference>
<evidence type="ECO:0000256" key="1">
    <source>
        <dbReference type="SAM" id="Phobius"/>
    </source>
</evidence>
<keyword evidence="5" id="KW-1185">Reference proteome</keyword>
<evidence type="ECO:0000313" key="3">
    <source>
        <dbReference type="EMBL" id="TVM31380.1"/>
    </source>
</evidence>
<evidence type="ECO:0000313" key="2">
    <source>
        <dbReference type="EMBL" id="QJT11001.1"/>
    </source>
</evidence>
<sequence>MPEHTPIPKKSRMYLVLGGLGLSVALSVLFEDVYLSPLYIAVVYVAVDWIKSRRLRPGA</sequence>
<dbReference type="EMBL" id="CP039543">
    <property type="protein sequence ID" value="QJT11001.1"/>
    <property type="molecule type" value="Genomic_DNA"/>
</dbReference>
<keyword evidence="1" id="KW-0472">Membrane</keyword>
<dbReference type="AlphaFoldDB" id="A0A6P1ZE30"/>
<protein>
    <submittedName>
        <fullName evidence="3">Uncharacterized protein</fullName>
    </submittedName>
</protein>
<dbReference type="RefSeq" id="WP_144306881.1">
    <property type="nucleotide sequence ID" value="NZ_CP039543.1"/>
</dbReference>
<keyword evidence="1" id="KW-0812">Transmembrane</keyword>
<evidence type="ECO:0000313" key="4">
    <source>
        <dbReference type="Proteomes" id="UP000434052"/>
    </source>
</evidence>
<organism evidence="3 4">
    <name type="scientific">Oceanidesulfovibrio marinus</name>
    <dbReference type="NCBI Taxonomy" id="370038"/>
    <lineage>
        <taxon>Bacteria</taxon>
        <taxon>Pseudomonadati</taxon>
        <taxon>Thermodesulfobacteriota</taxon>
        <taxon>Desulfovibrionia</taxon>
        <taxon>Desulfovibrionales</taxon>
        <taxon>Desulfovibrionaceae</taxon>
        <taxon>Oceanidesulfovibrio</taxon>
    </lineage>
</organism>
<dbReference type="EMBL" id="QMIF01000016">
    <property type="protein sequence ID" value="TVM31380.1"/>
    <property type="molecule type" value="Genomic_DNA"/>
</dbReference>
<feature type="transmembrane region" description="Helical" evidence="1">
    <location>
        <begin position="12"/>
        <end position="28"/>
    </location>
</feature>
<accession>A0A6P1ZE30</accession>
<dbReference type="Proteomes" id="UP000434052">
    <property type="component" value="Unassembled WGS sequence"/>
</dbReference>
<proteinExistence type="predicted"/>
<gene>
    <name evidence="3" type="ORF">DQK91_18460</name>
    <name evidence="2" type="ORF">E8L03_19710</name>
</gene>